<accession>A0ABQ4UYK6</accession>
<organism evidence="1 2">
    <name type="scientific">Methylorubrum suomiense</name>
    <dbReference type="NCBI Taxonomy" id="144191"/>
    <lineage>
        <taxon>Bacteria</taxon>
        <taxon>Pseudomonadati</taxon>
        <taxon>Pseudomonadota</taxon>
        <taxon>Alphaproteobacteria</taxon>
        <taxon>Hyphomicrobiales</taxon>
        <taxon>Methylobacteriaceae</taxon>
        <taxon>Methylorubrum</taxon>
    </lineage>
</organism>
<dbReference type="RefSeq" id="WP_238308388.1">
    <property type="nucleotide sequence ID" value="NZ_BPRE01000013.1"/>
</dbReference>
<comment type="caution">
    <text evidence="1">The sequence shown here is derived from an EMBL/GenBank/DDBJ whole genome shotgun (WGS) entry which is preliminary data.</text>
</comment>
<dbReference type="Proteomes" id="UP001055093">
    <property type="component" value="Unassembled WGS sequence"/>
</dbReference>
<evidence type="ECO:0000313" key="1">
    <source>
        <dbReference type="EMBL" id="GJE77271.1"/>
    </source>
</evidence>
<proteinExistence type="predicted"/>
<dbReference type="EMBL" id="BPRE01000013">
    <property type="protein sequence ID" value="GJE77271.1"/>
    <property type="molecule type" value="Genomic_DNA"/>
</dbReference>
<reference evidence="1" key="2">
    <citation type="submission" date="2021-08" db="EMBL/GenBank/DDBJ databases">
        <authorList>
            <person name="Tani A."/>
            <person name="Ola A."/>
            <person name="Ogura Y."/>
            <person name="Katsura K."/>
            <person name="Hayashi T."/>
        </authorList>
    </citation>
    <scope>NUCLEOTIDE SEQUENCE</scope>
    <source>
        <strain evidence="1">DSM 14458</strain>
    </source>
</reference>
<sequence length="276" mass="28257">MATIASLNPVAASGVEEYPLVQGGVDKSRQNNFTATTAPSVTDDSAAGYSVGSFWYNATRGILYIARSVSAGAAVWRRVRRGHIGYVVGNWYVGEAVGPVAASGSATIVGNLWAHPFFVPEPITISDLAFKTAATVSGSTELAIYAATAAGGRPSLRLGYTNPIANAAASTVYSGALVGGALALEPGWYWGVSQGDAASTYVAINASNNVVISSAIGSATLANALTASSAITGLQMANTYNTDPTVTFPSDLSSATWNDHTANRNPVIAFKVSALP</sequence>
<reference evidence="1" key="1">
    <citation type="journal article" date="2021" name="Front. Microbiol.">
        <title>Comprehensive Comparative Genomics and Phenotyping of Methylobacterium Species.</title>
        <authorList>
            <person name="Alessa O."/>
            <person name="Ogura Y."/>
            <person name="Fujitani Y."/>
            <person name="Takami H."/>
            <person name="Hayashi T."/>
            <person name="Sahin N."/>
            <person name="Tani A."/>
        </authorList>
    </citation>
    <scope>NUCLEOTIDE SEQUENCE</scope>
    <source>
        <strain evidence="1">DSM 14458</strain>
    </source>
</reference>
<name>A0ABQ4UYK6_9HYPH</name>
<evidence type="ECO:0000313" key="2">
    <source>
        <dbReference type="Proteomes" id="UP001055093"/>
    </source>
</evidence>
<protein>
    <recommendedName>
        <fullName evidence="3">Minor tail protein</fullName>
    </recommendedName>
</protein>
<keyword evidence="2" id="KW-1185">Reference proteome</keyword>
<gene>
    <name evidence="1" type="ORF">BGCPKDLD_3874</name>
</gene>
<evidence type="ECO:0008006" key="3">
    <source>
        <dbReference type="Google" id="ProtNLM"/>
    </source>
</evidence>